<dbReference type="STRING" id="1423715.FD25_GL000133"/>
<name>A0A0R1LIK6_9LACO</name>
<sequence length="282" mass="30862">MAIFMVSSGRETAYTRSITNGGIQMSENLTAIADALNVLADYLGPRDVSELSRTTLTEPLDAVILFGGSILAGDSVFHEAMAHQAATHYLIAGGRGHTTPTLQAQLSNRGFDFLGDPSEALMHQRYLEYTYVDHIDLLETESTNCGSNVANSLAVLKAHDIPVKRLGIIQDATMQRRMAACFQKVAPDTQLVNFAAYQVHVQVWNGQLGFTKPIFGMWTMHDYITLLMGELPRLTDDTNGYGPNGQDYIAHVDIPQPVQAAYAFLQAHLDITGRPANTAFKS</sequence>
<dbReference type="PANTHER" id="PTHR30336">
    <property type="entry name" value="INNER MEMBRANE PROTEIN, PROBABLE PERMEASE"/>
    <property type="match status" value="1"/>
</dbReference>
<reference evidence="1 2" key="1">
    <citation type="journal article" date="2015" name="Genome Announc.">
        <title>Expanding the biotechnology potential of lactobacilli through comparative genomics of 213 strains and associated genera.</title>
        <authorList>
            <person name="Sun Z."/>
            <person name="Harris H.M."/>
            <person name="McCann A."/>
            <person name="Guo C."/>
            <person name="Argimon S."/>
            <person name="Zhang W."/>
            <person name="Yang X."/>
            <person name="Jeffery I.B."/>
            <person name="Cooney J.C."/>
            <person name="Kagawa T.F."/>
            <person name="Liu W."/>
            <person name="Song Y."/>
            <person name="Salvetti E."/>
            <person name="Wrobel A."/>
            <person name="Rasinkangas P."/>
            <person name="Parkhill J."/>
            <person name="Rea M.C."/>
            <person name="O'Sullivan O."/>
            <person name="Ritari J."/>
            <person name="Douillard F.P."/>
            <person name="Paul Ross R."/>
            <person name="Yang R."/>
            <person name="Briner A.E."/>
            <person name="Felis G.E."/>
            <person name="de Vos W.M."/>
            <person name="Barrangou R."/>
            <person name="Klaenhammer T.R."/>
            <person name="Caufield P.W."/>
            <person name="Cui Y."/>
            <person name="Zhang H."/>
            <person name="O'Toole P.W."/>
        </authorList>
    </citation>
    <scope>NUCLEOTIDE SEQUENCE [LARGE SCALE GENOMIC DNA]</scope>
    <source>
        <strain evidence="1 2">DSM 19394</strain>
    </source>
</reference>
<proteinExistence type="predicted"/>
<accession>A0A0R1LIK6</accession>
<dbReference type="PATRIC" id="fig|1423715.3.peg.136"/>
<comment type="caution">
    <text evidence="1">The sequence shown here is derived from an EMBL/GenBank/DDBJ whole genome shotgun (WGS) entry which is preliminary data.</text>
</comment>
<evidence type="ECO:0000313" key="1">
    <source>
        <dbReference type="EMBL" id="KRK95718.1"/>
    </source>
</evidence>
<dbReference type="AlphaFoldDB" id="A0A0R1LIK6"/>
<dbReference type="InterPro" id="IPR051599">
    <property type="entry name" value="Cell_Envelope_Assoc"/>
</dbReference>
<organism evidence="1 2">
    <name type="scientific">Levilactobacillus acidifarinae DSM 19394 = JCM 15949</name>
    <dbReference type="NCBI Taxonomy" id="1423715"/>
    <lineage>
        <taxon>Bacteria</taxon>
        <taxon>Bacillati</taxon>
        <taxon>Bacillota</taxon>
        <taxon>Bacilli</taxon>
        <taxon>Lactobacillales</taxon>
        <taxon>Lactobacillaceae</taxon>
        <taxon>Levilactobacillus</taxon>
    </lineage>
</organism>
<dbReference type="EMBL" id="AZDV01000006">
    <property type="protein sequence ID" value="KRK95718.1"/>
    <property type="molecule type" value="Genomic_DNA"/>
</dbReference>
<keyword evidence="2" id="KW-1185">Reference proteome</keyword>
<dbReference type="Gene3D" id="1.10.3620.10">
    <property type="entry name" value="YdcF like domain"/>
    <property type="match status" value="1"/>
</dbReference>
<dbReference type="InterPro" id="IPR014729">
    <property type="entry name" value="Rossmann-like_a/b/a_fold"/>
</dbReference>
<dbReference type="Proteomes" id="UP000051955">
    <property type="component" value="Unassembled WGS sequence"/>
</dbReference>
<evidence type="ECO:0000313" key="2">
    <source>
        <dbReference type="Proteomes" id="UP000051955"/>
    </source>
</evidence>
<protein>
    <submittedName>
        <fullName evidence="1">Uncharacterized protein</fullName>
    </submittedName>
</protein>
<dbReference type="GO" id="GO:0005886">
    <property type="term" value="C:plasma membrane"/>
    <property type="evidence" value="ECO:0007669"/>
    <property type="project" value="TreeGrafter"/>
</dbReference>
<gene>
    <name evidence="1" type="ORF">FD25_GL000133</name>
</gene>
<dbReference type="PANTHER" id="PTHR30336:SF20">
    <property type="entry name" value="DUF218 DOMAIN-CONTAINING PROTEIN"/>
    <property type="match status" value="1"/>
</dbReference>
<dbReference type="Gene3D" id="3.40.50.620">
    <property type="entry name" value="HUPs"/>
    <property type="match status" value="1"/>
</dbReference>